<keyword evidence="6" id="KW-1185">Reference proteome</keyword>
<evidence type="ECO:0000313" key="5">
    <source>
        <dbReference type="EMBL" id="TPP60237.1"/>
    </source>
</evidence>
<feature type="region of interest" description="Disordered" evidence="2">
    <location>
        <begin position="1"/>
        <end position="25"/>
    </location>
</feature>
<reference evidence="5 6" key="1">
    <citation type="submission" date="2019-04" db="EMBL/GenBank/DDBJ databases">
        <title>Annotation for the trematode Fasciola gigantica.</title>
        <authorList>
            <person name="Choi Y.-J."/>
        </authorList>
    </citation>
    <scope>NUCLEOTIDE SEQUENCE [LARGE SCALE GENOMIC DNA]</scope>
    <source>
        <strain evidence="5">Uganda_cow_1</strain>
    </source>
</reference>
<evidence type="ECO:0000259" key="4">
    <source>
        <dbReference type="PROSITE" id="PS50026"/>
    </source>
</evidence>
<dbReference type="PROSITE" id="PS50026">
    <property type="entry name" value="EGF_3"/>
    <property type="match status" value="1"/>
</dbReference>
<evidence type="ECO:0000256" key="3">
    <source>
        <dbReference type="SAM" id="Phobius"/>
    </source>
</evidence>
<keyword evidence="1" id="KW-1015">Disulfide bond</keyword>
<dbReference type="PROSITE" id="PS00022">
    <property type="entry name" value="EGF_1"/>
    <property type="match status" value="1"/>
</dbReference>
<dbReference type="EMBL" id="SUNJ01009686">
    <property type="protein sequence ID" value="TPP60237.1"/>
    <property type="molecule type" value="Genomic_DNA"/>
</dbReference>
<gene>
    <name evidence="5" type="ORF">FGIG_06100</name>
</gene>
<evidence type="ECO:0000313" key="6">
    <source>
        <dbReference type="Proteomes" id="UP000316759"/>
    </source>
</evidence>
<sequence>TTSPLTTTSTTTTTTTIPTTNTPTPSQRTALTDAYVTASVHPCHDYCYRGRCFMSDGKPYCRCDKHYLGDRCEVRVVCFSLCFVCACVLDMHVCSMLSVLFDLQLHEIGYSLLISFFTLFYCNPGAF</sequence>
<dbReference type="OrthoDB" id="2431000at2759"/>
<accession>A0A504YQM2</accession>
<keyword evidence="3" id="KW-0472">Membrane</keyword>
<protein>
    <recommendedName>
        <fullName evidence="4">EGF-like domain-containing protein</fullName>
    </recommendedName>
</protein>
<proteinExistence type="predicted"/>
<dbReference type="AlphaFoldDB" id="A0A504YQM2"/>
<organism evidence="5 6">
    <name type="scientific">Fasciola gigantica</name>
    <name type="common">Giant liver fluke</name>
    <dbReference type="NCBI Taxonomy" id="46835"/>
    <lineage>
        <taxon>Eukaryota</taxon>
        <taxon>Metazoa</taxon>
        <taxon>Spiralia</taxon>
        <taxon>Lophotrochozoa</taxon>
        <taxon>Platyhelminthes</taxon>
        <taxon>Trematoda</taxon>
        <taxon>Digenea</taxon>
        <taxon>Plagiorchiida</taxon>
        <taxon>Echinostomata</taxon>
        <taxon>Echinostomatoidea</taxon>
        <taxon>Fasciolidae</taxon>
        <taxon>Fasciola</taxon>
    </lineage>
</organism>
<dbReference type="InterPro" id="IPR000742">
    <property type="entry name" value="EGF"/>
</dbReference>
<dbReference type="Gene3D" id="2.10.25.10">
    <property type="entry name" value="Laminin"/>
    <property type="match status" value="1"/>
</dbReference>
<feature type="domain" description="EGF-like" evidence="4">
    <location>
        <begin position="39"/>
        <end position="73"/>
    </location>
</feature>
<feature type="disulfide bond" evidence="1">
    <location>
        <begin position="63"/>
        <end position="72"/>
    </location>
</feature>
<evidence type="ECO:0000256" key="2">
    <source>
        <dbReference type="SAM" id="MobiDB-lite"/>
    </source>
</evidence>
<evidence type="ECO:0000256" key="1">
    <source>
        <dbReference type="PROSITE-ProRule" id="PRU00076"/>
    </source>
</evidence>
<feature type="transmembrane region" description="Helical" evidence="3">
    <location>
        <begin position="107"/>
        <end position="126"/>
    </location>
</feature>
<dbReference type="SUPFAM" id="SSF57196">
    <property type="entry name" value="EGF/Laminin"/>
    <property type="match status" value="1"/>
</dbReference>
<keyword evidence="3" id="KW-0812">Transmembrane</keyword>
<name>A0A504YQM2_FASGI</name>
<feature type="non-terminal residue" evidence="5">
    <location>
        <position position="1"/>
    </location>
</feature>
<keyword evidence="3" id="KW-1133">Transmembrane helix</keyword>
<comment type="caution">
    <text evidence="1">Lacks conserved residue(s) required for the propagation of feature annotation.</text>
</comment>
<comment type="caution">
    <text evidence="5">The sequence shown here is derived from an EMBL/GenBank/DDBJ whole genome shotgun (WGS) entry which is preliminary data.</text>
</comment>
<dbReference type="Proteomes" id="UP000316759">
    <property type="component" value="Unassembled WGS sequence"/>
</dbReference>
<feature type="transmembrane region" description="Helical" evidence="3">
    <location>
        <begin position="76"/>
        <end position="101"/>
    </location>
</feature>
<keyword evidence="1" id="KW-0245">EGF-like domain</keyword>
<dbReference type="STRING" id="46835.A0A504YQM2"/>